<dbReference type="InterPro" id="IPR036770">
    <property type="entry name" value="Ankyrin_rpt-contain_sf"/>
</dbReference>
<dbReference type="SMR" id="A2D820"/>
<dbReference type="eggNOG" id="ENOG502SGWP">
    <property type="taxonomic scope" value="Eukaryota"/>
</dbReference>
<dbReference type="EMBL" id="DS113178">
    <property type="protein sequence ID" value="EAY23453.1"/>
    <property type="molecule type" value="Genomic_DNA"/>
</dbReference>
<dbReference type="KEGG" id="tva:5469017"/>
<dbReference type="Proteomes" id="UP000001542">
    <property type="component" value="Unassembled WGS sequence"/>
</dbReference>
<evidence type="ECO:0000313" key="4">
    <source>
        <dbReference type="EMBL" id="EAY23453.1"/>
    </source>
</evidence>
<dbReference type="VEuPathDB" id="TrichDB:TVAG_071170"/>
<dbReference type="RefSeq" id="XP_001584439.1">
    <property type="nucleotide sequence ID" value="XM_001584389.1"/>
</dbReference>
<dbReference type="PROSITE" id="PS50088">
    <property type="entry name" value="ANK_REPEAT"/>
    <property type="match status" value="2"/>
</dbReference>
<dbReference type="OrthoDB" id="346910at2759"/>
<dbReference type="PANTHER" id="PTHR24173">
    <property type="entry name" value="ANKYRIN REPEAT CONTAINING"/>
    <property type="match status" value="1"/>
</dbReference>
<keyword evidence="5" id="KW-1185">Reference proteome</keyword>
<evidence type="ECO:0000256" key="2">
    <source>
        <dbReference type="ARBA" id="ARBA00023043"/>
    </source>
</evidence>
<dbReference type="SMART" id="SM00248">
    <property type="entry name" value="ANK"/>
    <property type="match status" value="3"/>
</dbReference>
<dbReference type="InterPro" id="IPR002110">
    <property type="entry name" value="Ankyrin_rpt"/>
</dbReference>
<reference evidence="4" key="2">
    <citation type="journal article" date="2007" name="Science">
        <title>Draft genome sequence of the sexually transmitted pathogen Trichomonas vaginalis.</title>
        <authorList>
            <person name="Carlton J.M."/>
            <person name="Hirt R.P."/>
            <person name="Silva J.C."/>
            <person name="Delcher A.L."/>
            <person name="Schatz M."/>
            <person name="Zhao Q."/>
            <person name="Wortman J.R."/>
            <person name="Bidwell S.L."/>
            <person name="Alsmark U.C.M."/>
            <person name="Besteiro S."/>
            <person name="Sicheritz-Ponten T."/>
            <person name="Noel C.J."/>
            <person name="Dacks J.B."/>
            <person name="Foster P.G."/>
            <person name="Simillion C."/>
            <person name="Van de Peer Y."/>
            <person name="Miranda-Saavedra D."/>
            <person name="Barton G.J."/>
            <person name="Westrop G.D."/>
            <person name="Mueller S."/>
            <person name="Dessi D."/>
            <person name="Fiori P.L."/>
            <person name="Ren Q."/>
            <person name="Paulsen I."/>
            <person name="Zhang H."/>
            <person name="Bastida-Corcuera F.D."/>
            <person name="Simoes-Barbosa A."/>
            <person name="Brown M.T."/>
            <person name="Hayes R.D."/>
            <person name="Mukherjee M."/>
            <person name="Okumura C.Y."/>
            <person name="Schneider R."/>
            <person name="Smith A.J."/>
            <person name="Vanacova S."/>
            <person name="Villalvazo M."/>
            <person name="Haas B.J."/>
            <person name="Pertea M."/>
            <person name="Feldblyum T.V."/>
            <person name="Utterback T.R."/>
            <person name="Shu C.L."/>
            <person name="Osoegawa K."/>
            <person name="de Jong P.J."/>
            <person name="Hrdy I."/>
            <person name="Horvathova L."/>
            <person name="Zubacova Z."/>
            <person name="Dolezal P."/>
            <person name="Malik S.B."/>
            <person name="Logsdon J.M. Jr."/>
            <person name="Henze K."/>
            <person name="Gupta A."/>
            <person name="Wang C.C."/>
            <person name="Dunne R.L."/>
            <person name="Upcroft J.A."/>
            <person name="Upcroft P."/>
            <person name="White O."/>
            <person name="Salzberg S.L."/>
            <person name="Tang P."/>
            <person name="Chiu C.-H."/>
            <person name="Lee Y.-S."/>
            <person name="Embley T.M."/>
            <person name="Coombs G.H."/>
            <person name="Mottram J.C."/>
            <person name="Tachezy J."/>
            <person name="Fraser-Liggett C.M."/>
            <person name="Johnson P.J."/>
        </authorList>
    </citation>
    <scope>NUCLEOTIDE SEQUENCE [LARGE SCALE GENOMIC DNA]</scope>
    <source>
        <strain evidence="4">G3</strain>
    </source>
</reference>
<feature type="repeat" description="ANK" evidence="3">
    <location>
        <begin position="97"/>
        <end position="129"/>
    </location>
</feature>
<proteinExistence type="predicted"/>
<keyword evidence="2 3" id="KW-0040">ANK repeat</keyword>
<evidence type="ECO:0000256" key="3">
    <source>
        <dbReference type="PROSITE-ProRule" id="PRU00023"/>
    </source>
</evidence>
<dbReference type="Gene3D" id="1.25.40.20">
    <property type="entry name" value="Ankyrin repeat-containing domain"/>
    <property type="match status" value="1"/>
</dbReference>
<dbReference type="VEuPathDB" id="TrichDB:TVAGG3_1045830"/>
<dbReference type="Pfam" id="PF12796">
    <property type="entry name" value="Ank_2"/>
    <property type="match status" value="1"/>
</dbReference>
<dbReference type="SUPFAM" id="SSF48403">
    <property type="entry name" value="Ankyrin repeat"/>
    <property type="match status" value="1"/>
</dbReference>
<keyword evidence="1" id="KW-0677">Repeat</keyword>
<dbReference type="InParanoid" id="A2D820"/>
<evidence type="ECO:0000256" key="1">
    <source>
        <dbReference type="ARBA" id="ARBA00022737"/>
    </source>
</evidence>
<organism evidence="4 5">
    <name type="scientific">Trichomonas vaginalis (strain ATCC PRA-98 / G3)</name>
    <dbReference type="NCBI Taxonomy" id="412133"/>
    <lineage>
        <taxon>Eukaryota</taxon>
        <taxon>Metamonada</taxon>
        <taxon>Parabasalia</taxon>
        <taxon>Trichomonadida</taxon>
        <taxon>Trichomonadidae</taxon>
        <taxon>Trichomonas</taxon>
    </lineage>
</organism>
<reference evidence="4" key="1">
    <citation type="submission" date="2006-10" db="EMBL/GenBank/DDBJ databases">
        <authorList>
            <person name="Amadeo P."/>
            <person name="Zhao Q."/>
            <person name="Wortman J."/>
            <person name="Fraser-Liggett C."/>
            <person name="Carlton J."/>
        </authorList>
    </citation>
    <scope>NUCLEOTIDE SEQUENCE</scope>
    <source>
        <strain evidence="4">G3</strain>
    </source>
</reference>
<dbReference type="PROSITE" id="PS50297">
    <property type="entry name" value="ANK_REP_REGION"/>
    <property type="match status" value="2"/>
</dbReference>
<name>A2D820_TRIV3</name>
<dbReference type="AlphaFoldDB" id="A2D820"/>
<dbReference type="PANTHER" id="PTHR24173:SF74">
    <property type="entry name" value="ANKYRIN REPEAT DOMAIN-CONTAINING PROTEIN 16"/>
    <property type="match status" value="1"/>
</dbReference>
<feature type="repeat" description="ANK" evidence="3">
    <location>
        <begin position="164"/>
        <end position="186"/>
    </location>
</feature>
<sequence length="224" mass="25586">MHPNSECEIPEHAESNEYQDESQFFSQIFTKMLGGNNTIPCDYNTTTESNIKLFEKLNPKTHFDAIYKTFDKCSKEGDLYSIQYGIELNFQNCRDINGRCIIHQAAYQNNLSLVKDLIKCGVDINSRTHNNNTPLIYACITGSKSVVNYLVSLDKIDINAQNGDGNTALHYACMYNMLDIVNTLLQTKRTDVIIRNKEGQYAYELTSNDYILKAICTIAYIFHE</sequence>
<evidence type="ECO:0000313" key="5">
    <source>
        <dbReference type="Proteomes" id="UP000001542"/>
    </source>
</evidence>
<protein>
    <submittedName>
        <fullName evidence="4">Uncharacterized protein</fullName>
    </submittedName>
</protein>
<gene>
    <name evidence="4" type="ORF">TVAG_071170</name>
</gene>
<accession>A2D820</accession>